<dbReference type="Gene3D" id="3.30.1150.10">
    <property type="match status" value="1"/>
</dbReference>
<dbReference type="GO" id="GO:0055085">
    <property type="term" value="P:transmembrane transport"/>
    <property type="evidence" value="ECO:0007669"/>
    <property type="project" value="InterPro"/>
</dbReference>
<evidence type="ECO:0000256" key="1">
    <source>
        <dbReference type="ARBA" id="ARBA00004167"/>
    </source>
</evidence>
<gene>
    <name evidence="7" type="ORF">H6P80_02085</name>
</gene>
<evidence type="ECO:0000313" key="8">
    <source>
        <dbReference type="Proteomes" id="UP000564378"/>
    </source>
</evidence>
<proteinExistence type="predicted"/>
<evidence type="ECO:0000256" key="4">
    <source>
        <dbReference type="ARBA" id="ARBA00023136"/>
    </source>
</evidence>
<protein>
    <submittedName>
        <fullName evidence="7">Energy transducer TonB</fullName>
    </submittedName>
</protein>
<dbReference type="Pfam" id="PF03544">
    <property type="entry name" value="TonB_C"/>
    <property type="match status" value="1"/>
</dbReference>
<dbReference type="AlphaFoldDB" id="A0A842HVJ8"/>
<name>A0A842HVJ8_9SPHN</name>
<evidence type="ECO:0000259" key="6">
    <source>
        <dbReference type="PROSITE" id="PS52015"/>
    </source>
</evidence>
<dbReference type="Proteomes" id="UP000564378">
    <property type="component" value="Unassembled WGS sequence"/>
</dbReference>
<dbReference type="SUPFAM" id="SSF74653">
    <property type="entry name" value="TolA/TonB C-terminal domain"/>
    <property type="match status" value="1"/>
</dbReference>
<keyword evidence="2" id="KW-0812">Transmembrane</keyword>
<evidence type="ECO:0000313" key="7">
    <source>
        <dbReference type="EMBL" id="MBC2776401.1"/>
    </source>
</evidence>
<evidence type="ECO:0000256" key="5">
    <source>
        <dbReference type="SAM" id="SignalP"/>
    </source>
</evidence>
<keyword evidence="4" id="KW-0472">Membrane</keyword>
<feature type="chain" id="PRO_5032665914" evidence="5">
    <location>
        <begin position="23"/>
        <end position="283"/>
    </location>
</feature>
<evidence type="ECO:0000256" key="3">
    <source>
        <dbReference type="ARBA" id="ARBA00022989"/>
    </source>
</evidence>
<dbReference type="RefSeq" id="WP_185799686.1">
    <property type="nucleotide sequence ID" value="NZ_JACJVJ010000001.1"/>
</dbReference>
<dbReference type="InterPro" id="IPR006260">
    <property type="entry name" value="TonB/TolA_C"/>
</dbReference>
<evidence type="ECO:0000256" key="2">
    <source>
        <dbReference type="ARBA" id="ARBA00022692"/>
    </source>
</evidence>
<reference evidence="7 8" key="1">
    <citation type="submission" date="2020-08" db="EMBL/GenBank/DDBJ databases">
        <title>Draft genome sequence of Parasphingopyxis sp. GrpM-11.</title>
        <authorList>
            <person name="Oh J."/>
            <person name="Roh D.-H."/>
        </authorList>
    </citation>
    <scope>NUCLEOTIDE SEQUENCE [LARGE SCALE GENOMIC DNA]</scope>
    <source>
        <strain evidence="7 8">GrpM-11</strain>
    </source>
</reference>
<feature type="domain" description="TonB C-terminal" evidence="6">
    <location>
        <begin position="186"/>
        <end position="283"/>
    </location>
</feature>
<dbReference type="PROSITE" id="PS52015">
    <property type="entry name" value="TONB_CTD"/>
    <property type="match status" value="1"/>
</dbReference>
<dbReference type="InterPro" id="IPR037682">
    <property type="entry name" value="TonB_C"/>
</dbReference>
<feature type="signal peptide" evidence="5">
    <location>
        <begin position="1"/>
        <end position="22"/>
    </location>
</feature>
<dbReference type="EMBL" id="JACJVJ010000001">
    <property type="protein sequence ID" value="MBC2776401.1"/>
    <property type="molecule type" value="Genomic_DNA"/>
</dbReference>
<sequence>MILRPASVLLSALLGLVPFTLAAQTPESRAMSPASPWQMEYADHSCILARRFGDADDPVIVTLERNLPLDQFRLAVIGLDVPSEYGRFGVTLTLSPQEESVQDETVIYNVESDRSHAIRVPTLDLAFFDSWNDEQLLTVELGRRRSVAFQFDHVELAREAWSACVDDLLRTWNIDRALLDSLQSGPEPQGNPGRWVTSSDYPNSALSRGIQGELGFMLEIDETGNPTRCQIIQPSGSELLDEAVCAHLMERAEFAPALDSDGQPVAAPYANFISFQLPGTRRQ</sequence>
<organism evidence="7 8">
    <name type="scientific">Parasphingopyxis marina</name>
    <dbReference type="NCBI Taxonomy" id="2761622"/>
    <lineage>
        <taxon>Bacteria</taxon>
        <taxon>Pseudomonadati</taxon>
        <taxon>Pseudomonadota</taxon>
        <taxon>Alphaproteobacteria</taxon>
        <taxon>Sphingomonadales</taxon>
        <taxon>Sphingomonadaceae</taxon>
        <taxon>Parasphingopyxis</taxon>
    </lineage>
</organism>
<comment type="subcellular location">
    <subcellularLocation>
        <location evidence="1">Membrane</location>
        <topology evidence="1">Single-pass membrane protein</topology>
    </subcellularLocation>
</comment>
<keyword evidence="3" id="KW-1133">Transmembrane helix</keyword>
<keyword evidence="8" id="KW-1185">Reference proteome</keyword>
<dbReference type="GO" id="GO:0016020">
    <property type="term" value="C:membrane"/>
    <property type="evidence" value="ECO:0007669"/>
    <property type="project" value="UniProtKB-SubCell"/>
</dbReference>
<dbReference type="NCBIfam" id="TIGR01352">
    <property type="entry name" value="tonB_Cterm"/>
    <property type="match status" value="1"/>
</dbReference>
<keyword evidence="5" id="KW-0732">Signal</keyword>
<comment type="caution">
    <text evidence="7">The sequence shown here is derived from an EMBL/GenBank/DDBJ whole genome shotgun (WGS) entry which is preliminary data.</text>
</comment>
<accession>A0A842HVJ8</accession>